<keyword evidence="7" id="KW-0804">Transcription</keyword>
<dbReference type="SMART" id="SM00448">
    <property type="entry name" value="REC"/>
    <property type="match status" value="1"/>
</dbReference>
<evidence type="ECO:0000256" key="2">
    <source>
        <dbReference type="ARBA" id="ARBA00022490"/>
    </source>
</evidence>
<dbReference type="CDD" id="cd17574">
    <property type="entry name" value="REC_OmpR"/>
    <property type="match status" value="1"/>
</dbReference>
<dbReference type="SMART" id="SM00862">
    <property type="entry name" value="Trans_reg_C"/>
    <property type="match status" value="1"/>
</dbReference>
<protein>
    <recommendedName>
        <fullName evidence="9">Heme response regulator HssR</fullName>
    </recommendedName>
</protein>
<dbReference type="PROSITE" id="PS51755">
    <property type="entry name" value="OMPR_PHOB"/>
    <property type="match status" value="1"/>
</dbReference>
<dbReference type="Pfam" id="PF00486">
    <property type="entry name" value="Trans_reg_C"/>
    <property type="match status" value="1"/>
</dbReference>
<dbReference type="PROSITE" id="PS50110">
    <property type="entry name" value="RESPONSE_REGULATORY"/>
    <property type="match status" value="1"/>
</dbReference>
<evidence type="ECO:0000256" key="4">
    <source>
        <dbReference type="ARBA" id="ARBA00023026"/>
    </source>
</evidence>
<keyword evidence="3" id="KW-0805">Transcription regulation</keyword>
<gene>
    <name evidence="14" type="ORF">KQI42_02250</name>
</gene>
<feature type="domain" description="Response regulatory" evidence="12">
    <location>
        <begin position="3"/>
        <end position="117"/>
    </location>
</feature>
<dbReference type="PANTHER" id="PTHR48111:SF49">
    <property type="entry name" value="HEME RESPONSE REGULATOR HSSR"/>
    <property type="match status" value="1"/>
</dbReference>
<dbReference type="EMBL" id="JAHLPM010000001">
    <property type="protein sequence ID" value="MBU5436810.1"/>
    <property type="molecule type" value="Genomic_DNA"/>
</dbReference>
<dbReference type="PANTHER" id="PTHR48111">
    <property type="entry name" value="REGULATOR OF RPOS"/>
    <property type="match status" value="1"/>
</dbReference>
<dbReference type="InterPro" id="IPR001789">
    <property type="entry name" value="Sig_transdc_resp-reg_receiver"/>
</dbReference>
<keyword evidence="2" id="KW-0963">Cytoplasm</keyword>
<comment type="caution">
    <text evidence="14">The sequence shown here is derived from an EMBL/GenBank/DDBJ whole genome shotgun (WGS) entry which is preliminary data.</text>
</comment>
<evidence type="ECO:0000256" key="1">
    <source>
        <dbReference type="ARBA" id="ARBA00004496"/>
    </source>
</evidence>
<feature type="domain" description="OmpR/PhoB-type" evidence="13">
    <location>
        <begin position="125"/>
        <end position="222"/>
    </location>
</feature>
<reference evidence="14 15" key="1">
    <citation type="submission" date="2021-06" db="EMBL/GenBank/DDBJ databases">
        <authorList>
            <person name="Sun Q."/>
            <person name="Li D."/>
        </authorList>
    </citation>
    <scope>NUCLEOTIDE SEQUENCE [LARGE SCALE GENOMIC DNA]</scope>
    <source>
        <strain evidence="14 15">MSJ-40</strain>
    </source>
</reference>
<dbReference type="RefSeq" id="WP_216516279.1">
    <property type="nucleotide sequence ID" value="NZ_JAHLPM010000001.1"/>
</dbReference>
<evidence type="ECO:0000256" key="5">
    <source>
        <dbReference type="ARBA" id="ARBA00023125"/>
    </source>
</evidence>
<feature type="DNA-binding region" description="OmpR/PhoB-type" evidence="11">
    <location>
        <begin position="125"/>
        <end position="222"/>
    </location>
</feature>
<sequence>MFNILVVDDNENTRKLMKNILSQNGYTPILAKDGLESLEALDKNHVDLILLDVMMPNMNGFELTQLLRDTGYTLPILMVTAKEAFADKKIGFLSGTDDYMVKPVNEEEMLLRISALLRRAKIANEHRLTVGETILDYDSLTVTKNGYSEELPKKEFMLLFKLLSFQNKILTRRQLMDEIWDMDSDTDERTVDVHINRLRERFKTNHDFEIITVRGLGYKAVKKDEKN</sequence>
<evidence type="ECO:0000256" key="9">
    <source>
        <dbReference type="ARBA" id="ARBA00039976"/>
    </source>
</evidence>
<evidence type="ECO:0000259" key="12">
    <source>
        <dbReference type="PROSITE" id="PS50110"/>
    </source>
</evidence>
<keyword evidence="15" id="KW-1185">Reference proteome</keyword>
<keyword evidence="6" id="KW-0010">Activator</keyword>
<evidence type="ECO:0000256" key="6">
    <source>
        <dbReference type="ARBA" id="ARBA00023159"/>
    </source>
</evidence>
<dbReference type="Pfam" id="PF00072">
    <property type="entry name" value="Response_reg"/>
    <property type="match status" value="1"/>
</dbReference>
<organism evidence="14 15">
    <name type="scientific">Tissierella simiarum</name>
    <dbReference type="NCBI Taxonomy" id="2841534"/>
    <lineage>
        <taxon>Bacteria</taxon>
        <taxon>Bacillati</taxon>
        <taxon>Bacillota</taxon>
        <taxon>Tissierellia</taxon>
        <taxon>Tissierellales</taxon>
        <taxon>Tissierellaceae</taxon>
        <taxon>Tissierella</taxon>
    </lineage>
</organism>
<proteinExistence type="predicted"/>
<evidence type="ECO:0000256" key="11">
    <source>
        <dbReference type="PROSITE-ProRule" id="PRU01091"/>
    </source>
</evidence>
<keyword evidence="4" id="KW-0843">Virulence</keyword>
<evidence type="ECO:0000259" key="13">
    <source>
        <dbReference type="PROSITE" id="PS51755"/>
    </source>
</evidence>
<comment type="function">
    <text evidence="8">Member of the two-component regulatory system HssS/HssR involved in intracellular heme homeostasis and tempering of staphylococcal virulence. Phosphorylated HssR binds to a direct repeat sequence within hrtAB promoter and activates the expression of hrtAB, an efflux pump, in response to extracellular heme, hemin, hemoglobin or blood.</text>
</comment>
<keyword evidence="10" id="KW-0597">Phosphoprotein</keyword>
<evidence type="ECO:0000256" key="8">
    <source>
        <dbReference type="ARBA" id="ARBA00037471"/>
    </source>
</evidence>
<comment type="subcellular location">
    <subcellularLocation>
        <location evidence="1">Cytoplasm</location>
    </subcellularLocation>
</comment>
<evidence type="ECO:0000256" key="3">
    <source>
        <dbReference type="ARBA" id="ARBA00023015"/>
    </source>
</evidence>
<keyword evidence="5 11" id="KW-0238">DNA-binding</keyword>
<dbReference type="InterPro" id="IPR001867">
    <property type="entry name" value="OmpR/PhoB-type_DNA-bd"/>
</dbReference>
<dbReference type="InterPro" id="IPR039420">
    <property type="entry name" value="WalR-like"/>
</dbReference>
<feature type="modified residue" description="4-aspartylphosphate" evidence="10">
    <location>
        <position position="52"/>
    </location>
</feature>
<evidence type="ECO:0000256" key="10">
    <source>
        <dbReference type="PROSITE-ProRule" id="PRU00169"/>
    </source>
</evidence>
<accession>A0ABS6E2Z4</accession>
<dbReference type="Proteomes" id="UP000749471">
    <property type="component" value="Unassembled WGS sequence"/>
</dbReference>
<name>A0ABS6E2Z4_9FIRM</name>
<evidence type="ECO:0000313" key="15">
    <source>
        <dbReference type="Proteomes" id="UP000749471"/>
    </source>
</evidence>
<evidence type="ECO:0000256" key="7">
    <source>
        <dbReference type="ARBA" id="ARBA00023163"/>
    </source>
</evidence>
<evidence type="ECO:0000313" key="14">
    <source>
        <dbReference type="EMBL" id="MBU5436810.1"/>
    </source>
</evidence>
<dbReference type="CDD" id="cd00383">
    <property type="entry name" value="trans_reg_C"/>
    <property type="match status" value="1"/>
</dbReference>